<gene>
    <name evidence="1" type="ORF">Tco_0926709</name>
</gene>
<keyword evidence="2" id="KW-1185">Reference proteome</keyword>
<comment type="caution">
    <text evidence="1">The sequence shown here is derived from an EMBL/GenBank/DDBJ whole genome shotgun (WGS) entry which is preliminary data.</text>
</comment>
<dbReference type="Proteomes" id="UP001151760">
    <property type="component" value="Unassembled WGS sequence"/>
</dbReference>
<accession>A0ABQ5DAJ4</accession>
<sequence>MGRGLAQRPVIVGVSHDLRGDSWGYVPRSLFWREDLDGDGEHRFDCLTFALVSSKAHREGCRASCGGFPCWEMVLEIIERIGVIDGRNEDRVADKENGLMGNGGGCGIVVGVLEGREGI</sequence>
<name>A0ABQ5DAJ4_9ASTR</name>
<protein>
    <submittedName>
        <fullName evidence="1">Uncharacterized protein</fullName>
    </submittedName>
</protein>
<reference evidence="1" key="2">
    <citation type="submission" date="2022-01" db="EMBL/GenBank/DDBJ databases">
        <authorList>
            <person name="Yamashiro T."/>
            <person name="Shiraishi A."/>
            <person name="Satake H."/>
            <person name="Nakayama K."/>
        </authorList>
    </citation>
    <scope>NUCLEOTIDE SEQUENCE</scope>
</reference>
<proteinExistence type="predicted"/>
<reference evidence="1" key="1">
    <citation type="journal article" date="2022" name="Int. J. Mol. Sci.">
        <title>Draft Genome of Tanacetum Coccineum: Genomic Comparison of Closely Related Tanacetum-Family Plants.</title>
        <authorList>
            <person name="Yamashiro T."/>
            <person name="Shiraishi A."/>
            <person name="Nakayama K."/>
            <person name="Satake H."/>
        </authorList>
    </citation>
    <scope>NUCLEOTIDE SEQUENCE</scope>
</reference>
<dbReference type="EMBL" id="BQNB010015124">
    <property type="protein sequence ID" value="GJT36290.1"/>
    <property type="molecule type" value="Genomic_DNA"/>
</dbReference>
<evidence type="ECO:0000313" key="2">
    <source>
        <dbReference type="Proteomes" id="UP001151760"/>
    </source>
</evidence>
<evidence type="ECO:0000313" key="1">
    <source>
        <dbReference type="EMBL" id="GJT36290.1"/>
    </source>
</evidence>
<organism evidence="1 2">
    <name type="scientific">Tanacetum coccineum</name>
    <dbReference type="NCBI Taxonomy" id="301880"/>
    <lineage>
        <taxon>Eukaryota</taxon>
        <taxon>Viridiplantae</taxon>
        <taxon>Streptophyta</taxon>
        <taxon>Embryophyta</taxon>
        <taxon>Tracheophyta</taxon>
        <taxon>Spermatophyta</taxon>
        <taxon>Magnoliopsida</taxon>
        <taxon>eudicotyledons</taxon>
        <taxon>Gunneridae</taxon>
        <taxon>Pentapetalae</taxon>
        <taxon>asterids</taxon>
        <taxon>campanulids</taxon>
        <taxon>Asterales</taxon>
        <taxon>Asteraceae</taxon>
        <taxon>Asteroideae</taxon>
        <taxon>Anthemideae</taxon>
        <taxon>Anthemidinae</taxon>
        <taxon>Tanacetum</taxon>
    </lineage>
</organism>